<feature type="region of interest" description="Disordered" evidence="1">
    <location>
        <begin position="46"/>
        <end position="76"/>
    </location>
</feature>
<dbReference type="Proteomes" id="UP000579250">
    <property type="component" value="Unassembled WGS sequence"/>
</dbReference>
<protein>
    <submittedName>
        <fullName evidence="2">Uncharacterized protein</fullName>
    </submittedName>
</protein>
<keyword evidence="3" id="KW-1185">Reference proteome</keyword>
<evidence type="ECO:0000313" key="2">
    <source>
        <dbReference type="EMBL" id="NKZ02378.1"/>
    </source>
</evidence>
<name>A0A846YV52_9ACTN</name>
<feature type="compositionally biased region" description="Low complexity" evidence="1">
    <location>
        <begin position="49"/>
        <end position="69"/>
    </location>
</feature>
<comment type="caution">
    <text evidence="2">The sequence shown here is derived from an EMBL/GenBank/DDBJ whole genome shotgun (WGS) entry which is preliminary data.</text>
</comment>
<organism evidence="2 3">
    <name type="scientific">Actinomadura latina</name>
    <dbReference type="NCBI Taxonomy" id="163603"/>
    <lineage>
        <taxon>Bacteria</taxon>
        <taxon>Bacillati</taxon>
        <taxon>Actinomycetota</taxon>
        <taxon>Actinomycetes</taxon>
        <taxon>Streptosporangiales</taxon>
        <taxon>Thermomonosporaceae</taxon>
        <taxon>Actinomadura</taxon>
    </lineage>
</organism>
<reference evidence="2 3" key="1">
    <citation type="submission" date="2020-04" db="EMBL/GenBank/DDBJ databases">
        <title>MicrobeNet Type strains.</title>
        <authorList>
            <person name="Nicholson A.C."/>
        </authorList>
    </citation>
    <scope>NUCLEOTIDE SEQUENCE [LARGE SCALE GENOMIC DNA]</scope>
    <source>
        <strain evidence="2 3">ATCC BAA-277</strain>
    </source>
</reference>
<proteinExistence type="predicted"/>
<evidence type="ECO:0000313" key="3">
    <source>
        <dbReference type="Proteomes" id="UP000579250"/>
    </source>
</evidence>
<accession>A0A846YV52</accession>
<dbReference type="AlphaFoldDB" id="A0A846YV52"/>
<feature type="region of interest" description="Disordered" evidence="1">
    <location>
        <begin position="155"/>
        <end position="187"/>
    </location>
</feature>
<gene>
    <name evidence="2" type="ORF">HGB48_01175</name>
</gene>
<dbReference type="RefSeq" id="WP_157438160.1">
    <property type="nucleotide sequence ID" value="NZ_JAAXPI010000001.1"/>
</dbReference>
<evidence type="ECO:0000256" key="1">
    <source>
        <dbReference type="SAM" id="MobiDB-lite"/>
    </source>
</evidence>
<sequence length="187" mass="19765">MSKHSALAAMAWAASAVIAIISGMAAISAVGSGITDRGTEPMTPHEVEAALAAPTAGPAPSPASSAAPRPSHRPAPTVTVTEKITTAVTNLASEAGDIVARCDHGSAYLDSWTPRQGYSVGDSRRGPQAPVFVRFRSSARQVTMAVACRGDRPFATIRRERTDRTGEHPYDRTHNEDPYHHHSETGE</sequence>
<dbReference type="EMBL" id="JAAXPI010000001">
    <property type="protein sequence ID" value="NKZ02378.1"/>
    <property type="molecule type" value="Genomic_DNA"/>
</dbReference>